<accession>A0A1X6NS03</accession>
<dbReference type="Proteomes" id="UP000218209">
    <property type="component" value="Unassembled WGS sequence"/>
</dbReference>
<feature type="non-terminal residue" evidence="2">
    <location>
        <position position="1"/>
    </location>
</feature>
<protein>
    <submittedName>
        <fullName evidence="2">Uncharacterized protein</fullName>
    </submittedName>
</protein>
<name>A0A1X6NS03_PORUM</name>
<evidence type="ECO:0000256" key="1">
    <source>
        <dbReference type="SAM" id="MobiDB-lite"/>
    </source>
</evidence>
<organism evidence="2 3">
    <name type="scientific">Porphyra umbilicalis</name>
    <name type="common">Purple laver</name>
    <name type="synonym">Red alga</name>
    <dbReference type="NCBI Taxonomy" id="2786"/>
    <lineage>
        <taxon>Eukaryota</taxon>
        <taxon>Rhodophyta</taxon>
        <taxon>Bangiophyceae</taxon>
        <taxon>Bangiales</taxon>
        <taxon>Bangiaceae</taxon>
        <taxon>Porphyra</taxon>
    </lineage>
</organism>
<gene>
    <name evidence="2" type="ORF">BU14_0585s0010</name>
</gene>
<evidence type="ECO:0000313" key="2">
    <source>
        <dbReference type="EMBL" id="OSX71163.1"/>
    </source>
</evidence>
<feature type="compositionally biased region" description="Basic residues" evidence="1">
    <location>
        <begin position="309"/>
        <end position="323"/>
    </location>
</feature>
<feature type="compositionally biased region" description="Gly residues" evidence="1">
    <location>
        <begin position="159"/>
        <end position="173"/>
    </location>
</feature>
<feature type="compositionally biased region" description="Pro residues" evidence="1">
    <location>
        <begin position="42"/>
        <end position="73"/>
    </location>
</feature>
<feature type="compositionally biased region" description="Low complexity" evidence="1">
    <location>
        <begin position="31"/>
        <end position="41"/>
    </location>
</feature>
<dbReference type="EMBL" id="KV919163">
    <property type="protein sequence ID" value="OSX71163.1"/>
    <property type="molecule type" value="Genomic_DNA"/>
</dbReference>
<feature type="region of interest" description="Disordered" evidence="1">
    <location>
        <begin position="1"/>
        <end position="76"/>
    </location>
</feature>
<dbReference type="AlphaFoldDB" id="A0A1X6NS03"/>
<proteinExistence type="predicted"/>
<feature type="region of interest" description="Disordered" evidence="1">
    <location>
        <begin position="89"/>
        <end position="176"/>
    </location>
</feature>
<sequence length="384" mass="38639">GRAAPKAMPVNDVAAAGAPLHPSVAGDAGREPGAVAAAAVPETPPPPPPPPPPLPPPPNRAPATPSSPMPRLAPAPTAVARTSIYAARWPASPRLAAPATPHPRPLPREAGHSPSSPLAPHLDFHSPTTMPRPCCRRRPTRASPSRPAGCPSVAPPDAAGGGGCESGQTGGNGVAAAPHAAVDRAAYTTDGRQVVSVTAVPPPPGAFRASVGGLLDVATPTTMTLVVVVHGGEHQRLPREAHTDAVGVGHAGRGGDGWTQPDGRGVDGHLHLLRLPVAAAASGGGGGRRGGTRWSLSAHLFRRSERRSGRPRPLARRRRRGIRRAAGGGRQRAPHRVGGGVGSASRASTGAPALGRGPVSLLLVQRVVPHFGQVAGRGSGRAAG</sequence>
<reference evidence="2 3" key="1">
    <citation type="submission" date="2017-03" db="EMBL/GenBank/DDBJ databases">
        <title>WGS assembly of Porphyra umbilicalis.</title>
        <authorList>
            <person name="Brawley S.H."/>
            <person name="Blouin N.A."/>
            <person name="Ficko-Blean E."/>
            <person name="Wheeler G.L."/>
            <person name="Lohr M."/>
            <person name="Goodson H.V."/>
            <person name="Jenkins J.W."/>
            <person name="Blaby-Haas C.E."/>
            <person name="Helliwell K.E."/>
            <person name="Chan C."/>
            <person name="Marriage T."/>
            <person name="Bhattacharya D."/>
            <person name="Klein A.S."/>
            <person name="Badis Y."/>
            <person name="Brodie J."/>
            <person name="Cao Y."/>
            <person name="Collen J."/>
            <person name="Dittami S.M."/>
            <person name="Gachon C.M."/>
            <person name="Green B.R."/>
            <person name="Karpowicz S."/>
            <person name="Kim J.W."/>
            <person name="Kudahl U."/>
            <person name="Lin S."/>
            <person name="Michel G."/>
            <person name="Mittag M."/>
            <person name="Olson B.J."/>
            <person name="Pangilinan J."/>
            <person name="Peng Y."/>
            <person name="Qiu H."/>
            <person name="Shu S."/>
            <person name="Singer J.T."/>
            <person name="Smith A.G."/>
            <person name="Sprecher B.N."/>
            <person name="Wagner V."/>
            <person name="Wang W."/>
            <person name="Wang Z.-Y."/>
            <person name="Yan J."/>
            <person name="Yarish C."/>
            <person name="Zoeuner-Riek S."/>
            <person name="Zhuang Y."/>
            <person name="Zou Y."/>
            <person name="Lindquist E.A."/>
            <person name="Grimwood J."/>
            <person name="Barry K."/>
            <person name="Rokhsar D.S."/>
            <person name="Schmutz J."/>
            <person name="Stiller J.W."/>
            <person name="Grossman A.R."/>
            <person name="Prochnik S.E."/>
        </authorList>
    </citation>
    <scope>NUCLEOTIDE SEQUENCE [LARGE SCALE GENOMIC DNA]</scope>
    <source>
        <strain evidence="2">4086291</strain>
    </source>
</reference>
<evidence type="ECO:0000313" key="3">
    <source>
        <dbReference type="Proteomes" id="UP000218209"/>
    </source>
</evidence>
<feature type="region of interest" description="Disordered" evidence="1">
    <location>
        <begin position="301"/>
        <end position="353"/>
    </location>
</feature>
<dbReference type="PRINTS" id="PR01217">
    <property type="entry name" value="PRICHEXTENSN"/>
</dbReference>
<keyword evidence="3" id="KW-1185">Reference proteome</keyword>